<dbReference type="Proteomes" id="UP000431901">
    <property type="component" value="Unassembled WGS sequence"/>
</dbReference>
<dbReference type="AlphaFoldDB" id="A0A6I4WFD0"/>
<comment type="caution">
    <text evidence="1">The sequence shown here is derived from an EMBL/GenBank/DDBJ whole genome shotgun (WGS) entry which is preliminary data.</text>
</comment>
<proteinExistence type="predicted"/>
<dbReference type="RefSeq" id="WP_161103378.1">
    <property type="nucleotide sequence ID" value="NZ_JBHLYI010000010.1"/>
</dbReference>
<protein>
    <submittedName>
        <fullName evidence="1">Uncharacterized protein</fullName>
    </submittedName>
</protein>
<organism evidence="1 2">
    <name type="scientific">Actinomadura rayongensis</name>
    <dbReference type="NCBI Taxonomy" id="1429076"/>
    <lineage>
        <taxon>Bacteria</taxon>
        <taxon>Bacillati</taxon>
        <taxon>Actinomycetota</taxon>
        <taxon>Actinomycetes</taxon>
        <taxon>Streptosporangiales</taxon>
        <taxon>Thermomonosporaceae</taxon>
        <taxon>Actinomadura</taxon>
    </lineage>
</organism>
<name>A0A6I4WFD0_9ACTN</name>
<reference evidence="1 2" key="1">
    <citation type="submission" date="2019-12" db="EMBL/GenBank/DDBJ databases">
        <title>Nocardia macrotermitis sp. nov. and Nocardia aurantia sp. nov., isolated from the gut of the fungus growing-termite Macrotermes natalensis.</title>
        <authorList>
            <person name="Christine B."/>
            <person name="Rene B."/>
        </authorList>
    </citation>
    <scope>NUCLEOTIDE SEQUENCE [LARGE SCALE GENOMIC DNA]</scope>
    <source>
        <strain evidence="1 2">DSM 102126</strain>
    </source>
</reference>
<dbReference type="OrthoDB" id="3997329at2"/>
<dbReference type="EMBL" id="WUTW01000002">
    <property type="protein sequence ID" value="MXQ65262.1"/>
    <property type="molecule type" value="Genomic_DNA"/>
</dbReference>
<evidence type="ECO:0000313" key="1">
    <source>
        <dbReference type="EMBL" id="MXQ65262.1"/>
    </source>
</evidence>
<sequence>MSAAPDQQGRKALDDLTKALQELHRAAGRPSHRRVSDAIRRGAYPATVSHEGVRSALNGLREPRWETVESIVSVLAESCHPPRDPQAEVARFLPLWRAVKEGDAGSLKSARELFLQGWGGEDGTWTPEMVAGMLINPFNAVEIDPALVAPHEPLIAEEDWVKVALRVIEESGAEFFLHALLRILKGDYLGGEHGAPFGYRSATDELNEDEAQEVFDFVCEQMVRRLRTEPNLLARSIKAFHDDGDIDDEERERVLRAESDPSLMREVMTLSPESWDEVSEEAHWLVFAYLVEEGAVVGRPNLPPEQRFSITWRIPEPEGA</sequence>
<keyword evidence="2" id="KW-1185">Reference proteome</keyword>
<gene>
    <name evidence="1" type="ORF">GQ466_14580</name>
</gene>
<evidence type="ECO:0000313" key="2">
    <source>
        <dbReference type="Proteomes" id="UP000431901"/>
    </source>
</evidence>
<accession>A0A6I4WFD0</accession>